<dbReference type="RefSeq" id="WP_007556667.1">
    <property type="nucleotide sequence ID" value="NC_022793.1"/>
</dbReference>
<feature type="binding site" evidence="8">
    <location>
        <begin position="260"/>
        <end position="264"/>
    </location>
    <ligand>
        <name>GTP</name>
        <dbReference type="ChEBI" id="CHEBI:37565"/>
        <label>2</label>
    </ligand>
</feature>
<proteinExistence type="inferred from homology"/>
<dbReference type="GO" id="GO:0042254">
    <property type="term" value="P:ribosome biogenesis"/>
    <property type="evidence" value="ECO:0007669"/>
    <property type="project" value="UniProtKB-KW"/>
</dbReference>
<feature type="binding site" evidence="8">
    <location>
        <begin position="213"/>
        <end position="220"/>
    </location>
    <ligand>
        <name>GTP</name>
        <dbReference type="ChEBI" id="CHEBI:37565"/>
        <label>2</label>
    </ligand>
</feature>
<dbReference type="KEGG" id="lar:lam_050"/>
<name>U6B468_9HYPH</name>
<gene>
    <name evidence="8" type="primary">der</name>
    <name evidence="12" type="ORF">lam_050</name>
</gene>
<evidence type="ECO:0000313" key="13">
    <source>
        <dbReference type="Proteomes" id="UP000017862"/>
    </source>
</evidence>
<dbReference type="InterPro" id="IPR027417">
    <property type="entry name" value="P-loop_NTPase"/>
</dbReference>
<evidence type="ECO:0000256" key="6">
    <source>
        <dbReference type="ARBA" id="ARBA00023134"/>
    </source>
</evidence>
<evidence type="ECO:0000256" key="2">
    <source>
        <dbReference type="ARBA" id="ARBA00020953"/>
    </source>
</evidence>
<dbReference type="HAMAP" id="MF_00195">
    <property type="entry name" value="GTPase_Der"/>
    <property type="match status" value="1"/>
</dbReference>
<dbReference type="GO" id="GO:0005525">
    <property type="term" value="F:GTP binding"/>
    <property type="evidence" value="ECO:0007669"/>
    <property type="project" value="UniProtKB-UniRule"/>
</dbReference>
<evidence type="ECO:0000259" key="11">
    <source>
        <dbReference type="Pfam" id="PF14714"/>
    </source>
</evidence>
<dbReference type="eggNOG" id="COG1160">
    <property type="taxonomic scope" value="Bacteria"/>
</dbReference>
<dbReference type="InterPro" id="IPR015946">
    <property type="entry name" value="KH_dom-like_a/b"/>
</dbReference>
<keyword evidence="13" id="KW-1185">Reference proteome</keyword>
<dbReference type="PRINTS" id="PR00449">
    <property type="entry name" value="RASTRNSFRMNG"/>
</dbReference>
<dbReference type="NCBIfam" id="TIGR00231">
    <property type="entry name" value="small_GTP"/>
    <property type="match status" value="2"/>
</dbReference>
<evidence type="ECO:0000256" key="7">
    <source>
        <dbReference type="ARBA" id="ARBA00032345"/>
    </source>
</evidence>
<sequence>MVYTIAIVGAPNVGKSTLFNRLVKKRMAIVGNIKGITRDRLYGIATINGLEFNIIDTAGIEEGNKSSIVKKVKDQTELAICEAHIALFVIDFKAGITPYDSLMAKFLRKKDIPIVVVANKMDTRIANSNFYDIFSLGFEDIADISAEHGSGISELYNIIIKCIKKSYPSSNIENLGYYSNTGKIDYESDHNKIVMKKKSEKISKKPIRIAVVGRPNVGKSTLINRFVGHNRLVSAAETGTTRDSIAVQWNWNNHLIEMIDTAGMRKSARIVERIEKLSVEKSLKSIRACETTIVVLDATVPLEKQDLQIVDSVLITGRAAVLAFNKWDMIKNRSELLQDLRKKTINNLPQVGNIRIATISGNTGEGLNDLMSSVLEINKLWKIRITTSRLNIWMKETQMKNMAPTVSGRYNNLKYITQIKSSPPSFAIFCSYPKDIPESYKRYLMNRLRIDFSLSGIPIRMSFRSSKNPYV</sequence>
<dbReference type="InterPro" id="IPR016484">
    <property type="entry name" value="GTPase_Der"/>
</dbReference>
<dbReference type="FunFam" id="3.30.300.20:FF:000004">
    <property type="entry name" value="GTPase Der"/>
    <property type="match status" value="1"/>
</dbReference>
<accession>U6B468</accession>
<keyword evidence="4 9" id="KW-0677">Repeat</keyword>
<dbReference type="Gene3D" id="3.40.50.300">
    <property type="entry name" value="P-loop containing nucleotide triphosphate hydrolases"/>
    <property type="match status" value="2"/>
</dbReference>
<evidence type="ECO:0000256" key="9">
    <source>
        <dbReference type="RuleBase" id="RU004481"/>
    </source>
</evidence>
<keyword evidence="3 8" id="KW-0690">Ribosome biogenesis</keyword>
<dbReference type="InterPro" id="IPR032859">
    <property type="entry name" value="KH_dom-like"/>
</dbReference>
<evidence type="ECO:0000256" key="5">
    <source>
        <dbReference type="ARBA" id="ARBA00022741"/>
    </source>
</evidence>
<evidence type="ECO:0000256" key="1">
    <source>
        <dbReference type="ARBA" id="ARBA00008279"/>
    </source>
</evidence>
<dbReference type="NCBIfam" id="TIGR03594">
    <property type="entry name" value="GTPase_EngA"/>
    <property type="match status" value="1"/>
</dbReference>
<dbReference type="AlphaFoldDB" id="U6B468"/>
<dbReference type="CDD" id="cd01894">
    <property type="entry name" value="EngA1"/>
    <property type="match status" value="1"/>
</dbReference>
<dbReference type="STRING" id="1261131.lam_050"/>
<feature type="domain" description="G" evidence="10">
    <location>
        <begin position="4"/>
        <end position="120"/>
    </location>
</feature>
<evidence type="ECO:0000256" key="4">
    <source>
        <dbReference type="ARBA" id="ARBA00022737"/>
    </source>
</evidence>
<dbReference type="PANTHER" id="PTHR43834">
    <property type="entry name" value="GTPASE DER"/>
    <property type="match status" value="1"/>
</dbReference>
<evidence type="ECO:0000256" key="8">
    <source>
        <dbReference type="HAMAP-Rule" id="MF_00195"/>
    </source>
</evidence>
<dbReference type="PANTHER" id="PTHR43834:SF6">
    <property type="entry name" value="GTPASE DER"/>
    <property type="match status" value="1"/>
</dbReference>
<dbReference type="HOGENOM" id="CLU_016077_5_0_5"/>
<comment type="function">
    <text evidence="8 9">GTPase that plays an essential role in the late steps of ribosome biogenesis.</text>
</comment>
<evidence type="ECO:0000256" key="3">
    <source>
        <dbReference type="ARBA" id="ARBA00022517"/>
    </source>
</evidence>
<dbReference type="InterPro" id="IPR005225">
    <property type="entry name" value="Small_GTP-bd"/>
</dbReference>
<protein>
    <recommendedName>
        <fullName evidence="2 8">GTPase Der</fullName>
    </recommendedName>
    <alternativeName>
        <fullName evidence="7 8">GTP-binding protein EngA</fullName>
    </alternativeName>
</protein>
<feature type="domain" description="G" evidence="10">
    <location>
        <begin position="208"/>
        <end position="326"/>
    </location>
</feature>
<keyword evidence="5 8" id="KW-0547">Nucleotide-binding</keyword>
<feature type="binding site" evidence="8">
    <location>
        <begin position="56"/>
        <end position="60"/>
    </location>
    <ligand>
        <name>GTP</name>
        <dbReference type="ChEBI" id="CHEBI:37565"/>
        <label>1</label>
    </ligand>
</feature>
<dbReference type="PIRSF" id="PIRSF006485">
    <property type="entry name" value="GTP-binding_EngA"/>
    <property type="match status" value="1"/>
</dbReference>
<dbReference type="Gene3D" id="3.30.300.20">
    <property type="match status" value="1"/>
</dbReference>
<evidence type="ECO:0000259" key="10">
    <source>
        <dbReference type="Pfam" id="PF01926"/>
    </source>
</evidence>
<organism evidence="12 13">
    <name type="scientific">Candidatus Liberibacter americanus str. Sao Paulo</name>
    <dbReference type="NCBI Taxonomy" id="1261131"/>
    <lineage>
        <taxon>Bacteria</taxon>
        <taxon>Pseudomonadati</taxon>
        <taxon>Pseudomonadota</taxon>
        <taxon>Alphaproteobacteria</taxon>
        <taxon>Hyphomicrobiales</taxon>
        <taxon>Rhizobiaceae</taxon>
        <taxon>Liberibacter</taxon>
    </lineage>
</organism>
<comment type="subunit">
    <text evidence="8">Associates with the 50S ribosomal subunit.</text>
</comment>
<dbReference type="SUPFAM" id="SSF52540">
    <property type="entry name" value="P-loop containing nucleoside triphosphate hydrolases"/>
    <property type="match status" value="2"/>
</dbReference>
<feature type="binding site" evidence="8">
    <location>
        <begin position="325"/>
        <end position="328"/>
    </location>
    <ligand>
        <name>GTP</name>
        <dbReference type="ChEBI" id="CHEBI:37565"/>
        <label>2</label>
    </ligand>
</feature>
<dbReference type="CDD" id="cd01895">
    <property type="entry name" value="EngA2"/>
    <property type="match status" value="1"/>
</dbReference>
<feature type="binding site" evidence="8">
    <location>
        <begin position="9"/>
        <end position="16"/>
    </location>
    <ligand>
        <name>GTP</name>
        <dbReference type="ChEBI" id="CHEBI:37565"/>
        <label>1</label>
    </ligand>
</feature>
<reference evidence="12 13" key="1">
    <citation type="journal article" date="2014" name="Mol. Plant Microbe Interact.">
        <title>The complete genome sequence of Candidatus Liberibacter americanus, associated with citrus Huanglongbing.</title>
        <authorList>
            <person name="Wulff N.A."/>
            <person name="Zhang S."/>
            <person name="Setubal J.C."/>
            <person name="Almeida N.F."/>
            <person name="Martins E.C."/>
            <person name="Harakava R."/>
            <person name="Kumar D."/>
            <person name="Rangel L.T."/>
            <person name="Foissac X."/>
            <person name="Bove J."/>
            <person name="Gabriel D.W."/>
        </authorList>
    </citation>
    <scope>NUCLEOTIDE SEQUENCE [LARGE SCALE GENOMIC DNA]</scope>
    <source>
        <strain evidence="12 13">Sao Paulo</strain>
    </source>
</reference>
<dbReference type="EMBL" id="CP006604">
    <property type="protein sequence ID" value="AHA27433.1"/>
    <property type="molecule type" value="Genomic_DNA"/>
</dbReference>
<feature type="domain" description="GTPase Der C-terminal KH-domain-like" evidence="11">
    <location>
        <begin position="384"/>
        <end position="464"/>
    </location>
</feature>
<keyword evidence="6 8" id="KW-0342">GTP-binding</keyword>
<dbReference type="Pfam" id="PF01926">
    <property type="entry name" value="MMR_HSR1"/>
    <property type="match status" value="2"/>
</dbReference>
<evidence type="ECO:0000313" key="12">
    <source>
        <dbReference type="EMBL" id="AHA27433.1"/>
    </source>
</evidence>
<feature type="binding site" evidence="8">
    <location>
        <begin position="119"/>
        <end position="122"/>
    </location>
    <ligand>
        <name>GTP</name>
        <dbReference type="ChEBI" id="CHEBI:37565"/>
        <label>1</label>
    </ligand>
</feature>
<dbReference type="Pfam" id="PF14714">
    <property type="entry name" value="KH_dom-like"/>
    <property type="match status" value="1"/>
</dbReference>
<dbReference type="InterPro" id="IPR006073">
    <property type="entry name" value="GTP-bd"/>
</dbReference>
<comment type="similarity">
    <text evidence="1 8 9">Belongs to the TRAFAC class TrmE-Era-EngA-EngB-Septin-like GTPase superfamily. EngA (Der) GTPase family.</text>
</comment>
<dbReference type="PATRIC" id="fig|1261131.3.peg.44"/>
<dbReference type="Proteomes" id="UP000017862">
    <property type="component" value="Chromosome"/>
</dbReference>